<name>A0A0R1VB75_9LACO</name>
<keyword evidence="3" id="KW-0560">Oxidoreductase</keyword>
<evidence type="ECO:0000313" key="3">
    <source>
        <dbReference type="EMBL" id="KRM00294.1"/>
    </source>
</evidence>
<dbReference type="PATRIC" id="fig|1423801.4.peg.1590"/>
<dbReference type="STRING" id="1423801.FD50_GL001553"/>
<dbReference type="CDD" id="cd07255">
    <property type="entry name" value="VOC_BsCatE_like_N"/>
    <property type="match status" value="1"/>
</dbReference>
<feature type="domain" description="VOC" evidence="2">
    <location>
        <begin position="174"/>
        <end position="289"/>
    </location>
</feature>
<dbReference type="GO" id="GO:0004462">
    <property type="term" value="F:lactoylglutathione lyase activity"/>
    <property type="evidence" value="ECO:0007669"/>
    <property type="project" value="InterPro"/>
</dbReference>
<dbReference type="EMBL" id="AZFQ01000011">
    <property type="protein sequence ID" value="KRM00294.1"/>
    <property type="molecule type" value="Genomic_DNA"/>
</dbReference>
<dbReference type="PROSITE" id="PS00934">
    <property type="entry name" value="GLYOXALASE_I_1"/>
    <property type="match status" value="1"/>
</dbReference>
<dbReference type="InterPro" id="IPR004360">
    <property type="entry name" value="Glyas_Fos-R_dOase_dom"/>
</dbReference>
<dbReference type="InterPro" id="IPR029068">
    <property type="entry name" value="Glyas_Bleomycin-R_OHBP_Dase"/>
</dbReference>
<dbReference type="PROSITE" id="PS51819">
    <property type="entry name" value="VOC"/>
    <property type="match status" value="2"/>
</dbReference>
<evidence type="ECO:0000313" key="4">
    <source>
        <dbReference type="Proteomes" id="UP000051166"/>
    </source>
</evidence>
<reference evidence="3 4" key="1">
    <citation type="journal article" date="2015" name="Genome Announc.">
        <title>Expanding the biotechnology potential of lactobacilli through comparative genomics of 213 strains and associated genera.</title>
        <authorList>
            <person name="Sun Z."/>
            <person name="Harris H.M."/>
            <person name="McCann A."/>
            <person name="Guo C."/>
            <person name="Argimon S."/>
            <person name="Zhang W."/>
            <person name="Yang X."/>
            <person name="Jeffery I.B."/>
            <person name="Cooney J.C."/>
            <person name="Kagawa T.F."/>
            <person name="Liu W."/>
            <person name="Song Y."/>
            <person name="Salvetti E."/>
            <person name="Wrobel A."/>
            <person name="Rasinkangas P."/>
            <person name="Parkhill J."/>
            <person name="Rea M.C."/>
            <person name="O'Sullivan O."/>
            <person name="Ritari J."/>
            <person name="Douillard F.P."/>
            <person name="Paul Ross R."/>
            <person name="Yang R."/>
            <person name="Briner A.E."/>
            <person name="Felis G.E."/>
            <person name="de Vos W.M."/>
            <person name="Barrangou R."/>
            <person name="Klaenhammer T.R."/>
            <person name="Caufield P.W."/>
            <person name="Cui Y."/>
            <person name="Zhang H."/>
            <person name="O'Toole P.W."/>
        </authorList>
    </citation>
    <scope>NUCLEOTIDE SEQUENCE [LARGE SCALE GENOMIC DNA]</scope>
    <source>
        <strain evidence="3 4">DSM 16230</strain>
    </source>
</reference>
<evidence type="ECO:0000259" key="2">
    <source>
        <dbReference type="PROSITE" id="PS51819"/>
    </source>
</evidence>
<accession>A0A0R1VB75</accession>
<dbReference type="InterPro" id="IPR037523">
    <property type="entry name" value="VOC_core"/>
</dbReference>
<dbReference type="RefSeq" id="WP_056959515.1">
    <property type="nucleotide sequence ID" value="NZ_AZFQ01000011.1"/>
</dbReference>
<dbReference type="Gene3D" id="3.10.180.10">
    <property type="entry name" value="2,3-Dihydroxybiphenyl 1,2-Dioxygenase, domain 1"/>
    <property type="match status" value="2"/>
</dbReference>
<keyword evidence="4" id="KW-1185">Reference proteome</keyword>
<dbReference type="SUPFAM" id="SSF54593">
    <property type="entry name" value="Glyoxalase/Bleomycin resistance protein/Dihydroxybiphenyl dioxygenase"/>
    <property type="match status" value="2"/>
</dbReference>
<dbReference type="PANTHER" id="PTHR43279">
    <property type="entry name" value="CATECHOL-2,3-DIOXYGENASE"/>
    <property type="match status" value="1"/>
</dbReference>
<dbReference type="PANTHER" id="PTHR43279:SF1">
    <property type="entry name" value="CATECHOL-2,3-DIOXYGENASE"/>
    <property type="match status" value="1"/>
</dbReference>
<comment type="caution">
    <text evidence="3">The sequence shown here is derived from an EMBL/GenBank/DDBJ whole genome shotgun (WGS) entry which is preliminary data.</text>
</comment>
<dbReference type="Pfam" id="PF00903">
    <property type="entry name" value="Glyoxalase"/>
    <property type="match status" value="2"/>
</dbReference>
<protein>
    <submittedName>
        <fullName evidence="3">Catechol-2,3-dioxygenase subunit</fullName>
    </submittedName>
</protein>
<proteinExistence type="predicted"/>
<evidence type="ECO:0000256" key="1">
    <source>
        <dbReference type="ARBA" id="ARBA00022723"/>
    </source>
</evidence>
<gene>
    <name evidence="3" type="ORF">FD50_GL001553</name>
</gene>
<sequence>MTVIIPDFQLSAATHPRTVVLKVSNLAKVTDFYQQVIGLRLLTRGVTQSFLGVPGNSQPLLILKQINASLTVSRKTGLYHVAFLLPQRKALGNALLFYLQHKAPLIGASDHGYSEALYLTDPEGNGIEVYRDKPRSEWDILPDGEIRGTTGELDATGVIAAADQKWVGFPNATQLGHVHLKVADLDKTEFFYTTILGMSLKNNFGRQAKFFATGDYHHHVGTNIWNGRNLPAMDAGDVGLDYVSFTVENLAELERLGAHLEENNTAFKTIDSTSVALTDPSGIKLKFEV</sequence>
<dbReference type="Proteomes" id="UP000051166">
    <property type="component" value="Unassembled WGS sequence"/>
</dbReference>
<dbReference type="GO" id="GO:0051213">
    <property type="term" value="F:dioxygenase activity"/>
    <property type="evidence" value="ECO:0007669"/>
    <property type="project" value="UniProtKB-KW"/>
</dbReference>
<dbReference type="GeneID" id="98307063"/>
<keyword evidence="3" id="KW-0223">Dioxygenase</keyword>
<dbReference type="InterPro" id="IPR018146">
    <property type="entry name" value="Glyoxalase_1_CS"/>
</dbReference>
<keyword evidence="1" id="KW-0479">Metal-binding</keyword>
<dbReference type="OrthoDB" id="9792626at2"/>
<dbReference type="AlphaFoldDB" id="A0A0R1VB75"/>
<dbReference type="GO" id="GO:0046872">
    <property type="term" value="F:metal ion binding"/>
    <property type="evidence" value="ECO:0007669"/>
    <property type="project" value="UniProtKB-KW"/>
</dbReference>
<organism evidence="3 4">
    <name type="scientific">Liquorilactobacillus satsumensis DSM 16230 = JCM 12392</name>
    <dbReference type="NCBI Taxonomy" id="1423801"/>
    <lineage>
        <taxon>Bacteria</taxon>
        <taxon>Bacillati</taxon>
        <taxon>Bacillota</taxon>
        <taxon>Bacilli</taxon>
        <taxon>Lactobacillales</taxon>
        <taxon>Lactobacillaceae</taxon>
        <taxon>Liquorilactobacillus</taxon>
    </lineage>
</organism>
<feature type="domain" description="VOC" evidence="2">
    <location>
        <begin position="15"/>
        <end position="132"/>
    </location>
</feature>